<dbReference type="PRINTS" id="PR00464">
    <property type="entry name" value="EP450II"/>
</dbReference>
<evidence type="ECO:0000256" key="8">
    <source>
        <dbReference type="SAM" id="SignalP"/>
    </source>
</evidence>
<keyword evidence="7" id="KW-0503">Monooxygenase</keyword>
<sequence>MEPLWVILGLFLVLLVSWIRCRGSGELVFLPAGVVGQVSWSFFGAAGVVGQVSSLTAGVVGQVSSLTAGVVGQVSSLTAGVVGQVSSLTAGVVGQVSSLTAGVVGQVSSLTAGVVGQVSSLTAGVVGQVSSLTAGVVGELVFLPAGVVGQVSSLPAGVVGQAMKVGTRAERLVKSYPLTEANYPKVIEALKDRFGDKVILTEVKRKAHFQYFKKLNINGPEPNFIFGNALEYGFKILMKNGGIPLDYVNRSVAFENGEKWKSDRTILNPTFSSGKMKQGKLQISIIMNRCIDIFMEKLKTKNGGAIEAKSSFTRLTLDNILRSAFGIQTQVQVEGEDSLLNLIKGVTGRTYSHPLNLIASE</sequence>
<feature type="signal peptide" evidence="8">
    <location>
        <begin position="1"/>
        <end position="23"/>
    </location>
</feature>
<keyword evidence="8" id="KW-0732">Signal</keyword>
<dbReference type="Proteomes" id="UP001235939">
    <property type="component" value="Chromosome 10"/>
</dbReference>
<evidence type="ECO:0000256" key="1">
    <source>
        <dbReference type="ARBA" id="ARBA00001971"/>
    </source>
</evidence>
<evidence type="ECO:0000313" key="10">
    <source>
        <dbReference type="Proteomes" id="UP001235939"/>
    </source>
</evidence>
<keyword evidence="3" id="KW-0349">Heme</keyword>
<evidence type="ECO:0000256" key="3">
    <source>
        <dbReference type="ARBA" id="ARBA00022617"/>
    </source>
</evidence>
<keyword evidence="5" id="KW-0560">Oxidoreductase</keyword>
<dbReference type="SUPFAM" id="SSF48264">
    <property type="entry name" value="Cytochrome P450"/>
    <property type="match status" value="1"/>
</dbReference>
<dbReference type="InterPro" id="IPR001128">
    <property type="entry name" value="Cyt_P450"/>
</dbReference>
<gene>
    <name evidence="9" type="ORF">LAZ67_10002813</name>
</gene>
<proteinExistence type="inferred from homology"/>
<dbReference type="InterPro" id="IPR050705">
    <property type="entry name" value="Cytochrome_P450_3A"/>
</dbReference>
<dbReference type="PANTHER" id="PTHR24302">
    <property type="entry name" value="CYTOCHROME P450 FAMILY 3"/>
    <property type="match status" value="1"/>
</dbReference>
<feature type="chain" id="PRO_5045346981" evidence="8">
    <location>
        <begin position="24"/>
        <end position="361"/>
    </location>
</feature>
<protein>
    <submittedName>
        <fullName evidence="9">Uncharacterized protein</fullName>
    </submittedName>
</protein>
<evidence type="ECO:0000256" key="5">
    <source>
        <dbReference type="ARBA" id="ARBA00023002"/>
    </source>
</evidence>
<organism evidence="9 10">
    <name type="scientific">Cordylochernes scorpioides</name>
    <dbReference type="NCBI Taxonomy" id="51811"/>
    <lineage>
        <taxon>Eukaryota</taxon>
        <taxon>Metazoa</taxon>
        <taxon>Ecdysozoa</taxon>
        <taxon>Arthropoda</taxon>
        <taxon>Chelicerata</taxon>
        <taxon>Arachnida</taxon>
        <taxon>Pseudoscorpiones</taxon>
        <taxon>Cheliferoidea</taxon>
        <taxon>Chernetidae</taxon>
        <taxon>Cordylochernes</taxon>
    </lineage>
</organism>
<keyword evidence="4" id="KW-0479">Metal-binding</keyword>
<comment type="similarity">
    <text evidence="2">Belongs to the cytochrome P450 family.</text>
</comment>
<evidence type="ECO:0000256" key="4">
    <source>
        <dbReference type="ARBA" id="ARBA00022723"/>
    </source>
</evidence>
<dbReference type="Pfam" id="PF00067">
    <property type="entry name" value="p450"/>
    <property type="match status" value="1"/>
</dbReference>
<evidence type="ECO:0000256" key="7">
    <source>
        <dbReference type="ARBA" id="ARBA00023033"/>
    </source>
</evidence>
<keyword evidence="10" id="KW-1185">Reference proteome</keyword>
<dbReference type="EMBL" id="CP092872">
    <property type="protein sequence ID" value="UYV73348.1"/>
    <property type="molecule type" value="Genomic_DNA"/>
</dbReference>
<evidence type="ECO:0000313" key="9">
    <source>
        <dbReference type="EMBL" id="UYV73348.1"/>
    </source>
</evidence>
<name>A0ABY6L094_9ARAC</name>
<comment type="cofactor">
    <cofactor evidence="1">
        <name>heme</name>
        <dbReference type="ChEBI" id="CHEBI:30413"/>
    </cofactor>
</comment>
<accession>A0ABY6L094</accession>
<dbReference type="InterPro" id="IPR036396">
    <property type="entry name" value="Cyt_P450_sf"/>
</dbReference>
<keyword evidence="6" id="KW-0408">Iron</keyword>
<dbReference type="Gene3D" id="1.10.630.10">
    <property type="entry name" value="Cytochrome P450"/>
    <property type="match status" value="1"/>
</dbReference>
<reference evidence="9 10" key="1">
    <citation type="submission" date="2022-01" db="EMBL/GenBank/DDBJ databases">
        <title>A chromosomal length assembly of Cordylochernes scorpioides.</title>
        <authorList>
            <person name="Zeh D."/>
            <person name="Zeh J."/>
        </authorList>
    </citation>
    <scope>NUCLEOTIDE SEQUENCE [LARGE SCALE GENOMIC DNA]</scope>
    <source>
        <strain evidence="9">IN4F17</strain>
        <tissue evidence="9">Whole Body</tissue>
    </source>
</reference>
<evidence type="ECO:0000256" key="2">
    <source>
        <dbReference type="ARBA" id="ARBA00010617"/>
    </source>
</evidence>
<evidence type="ECO:0000256" key="6">
    <source>
        <dbReference type="ARBA" id="ARBA00023004"/>
    </source>
</evidence>
<dbReference type="PANTHER" id="PTHR24302:SF15">
    <property type="entry name" value="FATTY-ACID PEROXYGENASE"/>
    <property type="match status" value="1"/>
</dbReference>
<dbReference type="InterPro" id="IPR002402">
    <property type="entry name" value="Cyt_P450_E_grp-II"/>
</dbReference>